<evidence type="ECO:0000256" key="1">
    <source>
        <dbReference type="SAM" id="Phobius"/>
    </source>
</evidence>
<feature type="transmembrane region" description="Helical" evidence="1">
    <location>
        <begin position="57"/>
        <end position="80"/>
    </location>
</feature>
<dbReference type="RefSeq" id="WP_159422041.1">
    <property type="nucleotide sequence ID" value="NZ_CP047180.1"/>
</dbReference>
<evidence type="ECO:0000313" key="3">
    <source>
        <dbReference type="Proteomes" id="UP000464597"/>
    </source>
</evidence>
<keyword evidence="1" id="KW-1133">Transmembrane helix</keyword>
<reference evidence="3" key="1">
    <citation type="submission" date="2019-12" db="EMBL/GenBank/DDBJ databases">
        <title>Complete and draft genome sequences of new strains and members of some known species of the genus Rathayibacter isolated from plants.</title>
        <authorList>
            <person name="Tarlachkov S.V."/>
            <person name="Starodumova I.P."/>
            <person name="Dorofeeva L.V."/>
            <person name="Prisyazhnaya N.V."/>
            <person name="Leyn S."/>
            <person name="Zlamal J."/>
            <person name="Elan M."/>
            <person name="Osterman A.L."/>
            <person name="Nadler S."/>
            <person name="Subbotin S.A."/>
            <person name="Evtushenko L.I."/>
        </authorList>
    </citation>
    <scope>NUCLEOTIDE SEQUENCE [LARGE SCALE GENOMIC DNA]</scope>
    <source>
        <strain evidence="3">VKM Ac-2802</strain>
    </source>
</reference>
<protein>
    <submittedName>
        <fullName evidence="2">Uncharacterized protein</fullName>
    </submittedName>
</protein>
<dbReference type="Proteomes" id="UP000464597">
    <property type="component" value="Chromosome"/>
</dbReference>
<proteinExistence type="predicted"/>
<gene>
    <name evidence="2" type="ORF">GSU69_03000</name>
</gene>
<evidence type="ECO:0000313" key="2">
    <source>
        <dbReference type="EMBL" id="QHC61765.1"/>
    </source>
</evidence>
<keyword evidence="1" id="KW-0812">Transmembrane</keyword>
<name>A0ABX6GW59_9MICO</name>
<keyword evidence="1" id="KW-0472">Membrane</keyword>
<accession>A0ABX6GW59</accession>
<organism evidence="2 3">
    <name type="scientific">Rathayibacter festucae</name>
    <dbReference type="NCBI Taxonomy" id="110937"/>
    <lineage>
        <taxon>Bacteria</taxon>
        <taxon>Bacillati</taxon>
        <taxon>Actinomycetota</taxon>
        <taxon>Actinomycetes</taxon>
        <taxon>Micrococcales</taxon>
        <taxon>Microbacteriaceae</taxon>
        <taxon>Rathayibacter</taxon>
    </lineage>
</organism>
<dbReference type="EMBL" id="CP047180">
    <property type="protein sequence ID" value="QHC61765.1"/>
    <property type="molecule type" value="Genomic_DNA"/>
</dbReference>
<dbReference type="InterPro" id="IPR036927">
    <property type="entry name" value="Cyt_c_oxase-like_su1_sf"/>
</dbReference>
<sequence>MRTRRRLLPVVAGVLLVVIGIVVAATTPREVSFGWFAYAPLSDTMFSPGTMVVTPGLATAAALIVLGLLVLAFCAGWLLACRHPRTASGASGQGS</sequence>
<keyword evidence="3" id="KW-1185">Reference proteome</keyword>
<dbReference type="SUPFAM" id="SSF81442">
    <property type="entry name" value="Cytochrome c oxidase subunit I-like"/>
    <property type="match status" value="1"/>
</dbReference>